<gene>
    <name evidence="1" type="ORF">BN1080_01009</name>
</gene>
<name>A0A098EIG6_9BACL</name>
<evidence type="ECO:0000313" key="1">
    <source>
        <dbReference type="EMBL" id="CEG22089.1"/>
    </source>
</evidence>
<dbReference type="Proteomes" id="UP000043699">
    <property type="component" value="Unassembled WGS sequence"/>
</dbReference>
<sequence>MFIFKREPVVEEFDTSKFKKIVGETVEEMLKTREETVYFLEDYDLVLIFSWEYDHMEGSIYKWSEFQTSLEEGSSIYNESLYTEKKYIYRKDDNLVTYIDDEKIKDFSMENLNVFYCMCELIRLYDIQVDQRGRYRCVWT</sequence>
<dbReference type="OrthoDB" id="2429194at2"/>
<proteinExistence type="predicted"/>
<accession>A0A098EIG6</accession>
<dbReference type="AlphaFoldDB" id="A0A098EIG6"/>
<reference evidence="1 2" key="1">
    <citation type="submission" date="2014-09" db="EMBL/GenBank/DDBJ databases">
        <authorList>
            <person name="Urmite Genomes Urmite Genomes"/>
        </authorList>
    </citation>
    <scope>NUCLEOTIDE SEQUENCE [LARGE SCALE GENOMIC DNA]</scope>
    <source>
        <strain evidence="1 2">ES2</strain>
    </source>
</reference>
<organism evidence="1 2">
    <name type="scientific">Planococcus massiliensis</name>
    <dbReference type="NCBI Taxonomy" id="1499687"/>
    <lineage>
        <taxon>Bacteria</taxon>
        <taxon>Bacillati</taxon>
        <taxon>Bacillota</taxon>
        <taxon>Bacilli</taxon>
        <taxon>Bacillales</taxon>
        <taxon>Caryophanaceae</taxon>
        <taxon>Planococcus</taxon>
    </lineage>
</organism>
<dbReference type="EMBL" id="CCXS01000001">
    <property type="protein sequence ID" value="CEG22089.1"/>
    <property type="molecule type" value="Genomic_DNA"/>
</dbReference>
<protein>
    <submittedName>
        <fullName evidence="1">Uncharacterized protein</fullName>
    </submittedName>
</protein>
<keyword evidence="2" id="KW-1185">Reference proteome</keyword>
<dbReference type="RefSeq" id="WP_052650819.1">
    <property type="nucleotide sequence ID" value="NZ_CCXS01000001.1"/>
</dbReference>
<evidence type="ECO:0000313" key="2">
    <source>
        <dbReference type="Proteomes" id="UP000043699"/>
    </source>
</evidence>